<gene>
    <name evidence="1" type="ORF">NQG31_10830</name>
</gene>
<organism evidence="1 2">
    <name type="scientific">Exiguobacterium alkaliphilum</name>
    <dbReference type="NCBI Taxonomy" id="1428684"/>
    <lineage>
        <taxon>Bacteria</taxon>
        <taxon>Bacillati</taxon>
        <taxon>Bacillota</taxon>
        <taxon>Bacilli</taxon>
        <taxon>Bacillales</taxon>
        <taxon>Bacillales Family XII. Incertae Sedis</taxon>
        <taxon>Exiguobacterium</taxon>
    </lineage>
</organism>
<dbReference type="Gene3D" id="3.40.50.1000">
    <property type="entry name" value="HAD superfamily/HAD-like"/>
    <property type="match status" value="1"/>
</dbReference>
<dbReference type="PANTHER" id="PTHR10000">
    <property type="entry name" value="PHOSPHOSERINE PHOSPHATASE"/>
    <property type="match status" value="1"/>
</dbReference>
<name>A0ABT2L0B2_9BACL</name>
<dbReference type="GO" id="GO:0008483">
    <property type="term" value="F:transaminase activity"/>
    <property type="evidence" value="ECO:0007669"/>
    <property type="project" value="UniProtKB-KW"/>
</dbReference>
<protein>
    <submittedName>
        <fullName evidence="1">Cof-type HAD-IIB family hydrolase</fullName>
    </submittedName>
</protein>
<dbReference type="NCBIfam" id="TIGR00099">
    <property type="entry name" value="Cof-subfamily"/>
    <property type="match status" value="1"/>
</dbReference>
<dbReference type="RefSeq" id="WP_034814576.1">
    <property type="nucleotide sequence ID" value="NZ_JANIEK010000046.1"/>
</dbReference>
<dbReference type="Gene3D" id="3.30.1240.10">
    <property type="match status" value="1"/>
</dbReference>
<comment type="caution">
    <text evidence="1">The sequence shown here is derived from an EMBL/GenBank/DDBJ whole genome shotgun (WGS) entry which is preliminary data.</text>
</comment>
<keyword evidence="2" id="KW-1185">Reference proteome</keyword>
<keyword evidence="1" id="KW-0378">Hydrolase</keyword>
<dbReference type="InterPro" id="IPR000150">
    <property type="entry name" value="Cof"/>
</dbReference>
<dbReference type="Proteomes" id="UP001206821">
    <property type="component" value="Unassembled WGS sequence"/>
</dbReference>
<dbReference type="InterPro" id="IPR023214">
    <property type="entry name" value="HAD_sf"/>
</dbReference>
<dbReference type="EMBL" id="JANIEK010000046">
    <property type="protein sequence ID" value="MCT4796046.1"/>
    <property type="molecule type" value="Genomic_DNA"/>
</dbReference>
<dbReference type="Pfam" id="PF08282">
    <property type="entry name" value="Hydrolase_3"/>
    <property type="match status" value="1"/>
</dbReference>
<keyword evidence="1" id="KW-0808">Transferase</keyword>
<dbReference type="SUPFAM" id="SSF56784">
    <property type="entry name" value="HAD-like"/>
    <property type="match status" value="1"/>
</dbReference>
<accession>A0ABT2L0B2</accession>
<dbReference type="GO" id="GO:0016787">
    <property type="term" value="F:hydrolase activity"/>
    <property type="evidence" value="ECO:0007669"/>
    <property type="project" value="UniProtKB-KW"/>
</dbReference>
<sequence>MRHIIFLDVDGTLVDDHGNIPESAKEAVRQARQNGHLVFLSTGRSKAELFSDILDVGFDGIIGAAGGYIELEEEVLYHQQVSVDDLSHLISFFTEHGIDFYLESNDGLFAGGNAKARVARMIDELMADNPEASATIERGLKPFHDAMREGVDLVRPDVNKISFLGSSVPLDVIQQEFASRFTVIPSTVAVFGANSGELSIPGVNKATAIATLLEHLGLDRSQTFAYGDGLNDIEMLEYVKVGVAMGNAKPEVKRVADDVTDSCDQDGLANSFKKYRLI</sequence>
<dbReference type="SFLD" id="SFLDS00003">
    <property type="entry name" value="Haloacid_Dehalogenase"/>
    <property type="match status" value="1"/>
</dbReference>
<reference evidence="1 2" key="1">
    <citation type="submission" date="2022-07" db="EMBL/GenBank/DDBJ databases">
        <title>Genomic and pangenome structural analysis of the polyextremophile Exiguobacterium.</title>
        <authorList>
            <person name="Shen L."/>
        </authorList>
    </citation>
    <scope>NUCLEOTIDE SEQUENCE [LARGE SCALE GENOMIC DNA]</scope>
    <source>
        <strain evidence="1 2">12_1</strain>
    </source>
</reference>
<evidence type="ECO:0000313" key="1">
    <source>
        <dbReference type="EMBL" id="MCT4796046.1"/>
    </source>
</evidence>
<dbReference type="SFLD" id="SFLDG01140">
    <property type="entry name" value="C2.B:_Phosphomannomutase_and_P"/>
    <property type="match status" value="1"/>
</dbReference>
<keyword evidence="1" id="KW-0032">Aminotransferase</keyword>
<dbReference type="PANTHER" id="PTHR10000:SF25">
    <property type="entry name" value="PHOSPHATASE YKRA-RELATED"/>
    <property type="match status" value="1"/>
</dbReference>
<evidence type="ECO:0000313" key="2">
    <source>
        <dbReference type="Proteomes" id="UP001206821"/>
    </source>
</evidence>
<proteinExistence type="predicted"/>
<dbReference type="InterPro" id="IPR036412">
    <property type="entry name" value="HAD-like_sf"/>
</dbReference>